<sequence length="684" mass="74273">MREKEKTGDVTVRGMAEVGFEDEQKEGDLRRKQREKHFRRRRRGVRKEEEEKRRRKSFNVGGISSNENSCAGSGTSFLLTAESCGGGSRSGSGSVLSTISASADRCFIGSNRDSLFPHLTHLAGRSRCSGSGQDPDLERKKPSVDIHITKTIQHGSKACAETDQEITGSRKEDQDEEVRDEGIEATILDPAKHSFSLALRECQNRRFRSEWVPSALASLGNQRKRRPASLDLNSHMSDTSISSPRSLVFSGVSKKNSTASIHNQSGMFLSPGTPNYRHGGGLASGYQKGWSSERVPLPVNAGRRFGSSAALLPLGNGGKTLPSKWEDAEKWICSPVSGDGDGVGIKGGHSGLPPHHRRPKSKSGPLGGAPGRIGVSYSSSASPALSGFDSEGIPNFLMNSPFIMGGVILEDLGSHGKTNDNRGENGDVCGRGEGRSHSAQSEHGMVRSSSVHGWSDMLMESSSSLPSSQDDKHDSSKDDGTAAPSVIIRKDMATQMSPESSNHSSSKGWSQPSSPPHSSHTIGELHNHFSKLEVRDVQVDDRVTVTRWSKKHIARGLDRSSASIIHWKKKTVDAPTSDWEVAGTTKCLSRSNGEEAKITAWENLQKAKAEAAIQKLEMKLEKKRSNSMDKILKKLRHAQRKAQDMQNATNANQPDTSTTTKKALAFRKMIHTSSLTGCFSCHAF</sequence>
<dbReference type="STRING" id="29655.A0A0K9NRR6"/>
<dbReference type="AlphaFoldDB" id="A0A0K9NRR6"/>
<evidence type="ECO:0000256" key="1">
    <source>
        <dbReference type="ARBA" id="ARBA00005711"/>
    </source>
</evidence>
<feature type="compositionally biased region" description="Basic and acidic residues" evidence="2">
    <location>
        <begin position="469"/>
        <end position="480"/>
    </location>
</feature>
<feature type="region of interest" description="Disordered" evidence="2">
    <location>
        <begin position="639"/>
        <end position="659"/>
    </location>
</feature>
<feature type="compositionally biased region" description="Basic residues" evidence="2">
    <location>
        <begin position="31"/>
        <end position="45"/>
    </location>
</feature>
<dbReference type="Proteomes" id="UP000036987">
    <property type="component" value="Unassembled WGS sequence"/>
</dbReference>
<feature type="region of interest" description="Disordered" evidence="2">
    <location>
        <begin position="1"/>
        <end position="65"/>
    </location>
</feature>
<feature type="compositionally biased region" description="Polar residues" evidence="2">
    <location>
        <begin position="437"/>
        <end position="452"/>
    </location>
</feature>
<name>A0A0K9NRR6_ZOSMR</name>
<feature type="compositionally biased region" description="Polar residues" evidence="2">
    <location>
        <begin position="644"/>
        <end position="659"/>
    </location>
</feature>
<keyword evidence="5" id="KW-1185">Reference proteome</keyword>
<evidence type="ECO:0000313" key="4">
    <source>
        <dbReference type="EMBL" id="KMZ59474.1"/>
    </source>
</evidence>
<protein>
    <recommendedName>
        <fullName evidence="3">Remorin C-terminal domain-containing protein</fullName>
    </recommendedName>
</protein>
<dbReference type="OrthoDB" id="648416at2759"/>
<comment type="similarity">
    <text evidence="1">Belongs to the remorin family.</text>
</comment>
<dbReference type="PANTHER" id="PTHR31471:SF13">
    <property type="entry name" value="REMORIN FAMILY PROTEIN"/>
    <property type="match status" value="1"/>
</dbReference>
<dbReference type="OMA" id="SENIEDW"/>
<evidence type="ECO:0000259" key="3">
    <source>
        <dbReference type="Pfam" id="PF03763"/>
    </source>
</evidence>
<feature type="domain" description="Remorin C-terminal" evidence="3">
    <location>
        <begin position="573"/>
        <end position="667"/>
    </location>
</feature>
<feature type="compositionally biased region" description="Low complexity" evidence="2">
    <location>
        <begin position="504"/>
        <end position="520"/>
    </location>
</feature>
<proteinExistence type="inferred from homology"/>
<dbReference type="InterPro" id="IPR005516">
    <property type="entry name" value="Remorin_C"/>
</dbReference>
<feature type="region of interest" description="Disordered" evidence="2">
    <location>
        <begin position="342"/>
        <end position="374"/>
    </location>
</feature>
<evidence type="ECO:0000313" key="5">
    <source>
        <dbReference type="Proteomes" id="UP000036987"/>
    </source>
</evidence>
<dbReference type="EMBL" id="LFYR01001785">
    <property type="protein sequence ID" value="KMZ59474.1"/>
    <property type="molecule type" value="Genomic_DNA"/>
</dbReference>
<feature type="region of interest" description="Disordered" evidence="2">
    <location>
        <begin position="495"/>
        <end position="523"/>
    </location>
</feature>
<feature type="compositionally biased region" description="Basic and acidic residues" evidence="2">
    <location>
        <begin position="415"/>
        <end position="436"/>
    </location>
</feature>
<dbReference type="Pfam" id="PF03763">
    <property type="entry name" value="Remorin_C"/>
    <property type="match status" value="1"/>
</dbReference>
<organism evidence="4 5">
    <name type="scientific">Zostera marina</name>
    <name type="common">Eelgrass</name>
    <dbReference type="NCBI Taxonomy" id="29655"/>
    <lineage>
        <taxon>Eukaryota</taxon>
        <taxon>Viridiplantae</taxon>
        <taxon>Streptophyta</taxon>
        <taxon>Embryophyta</taxon>
        <taxon>Tracheophyta</taxon>
        <taxon>Spermatophyta</taxon>
        <taxon>Magnoliopsida</taxon>
        <taxon>Liliopsida</taxon>
        <taxon>Zosteraceae</taxon>
        <taxon>Zostera</taxon>
    </lineage>
</organism>
<feature type="compositionally biased region" description="Low complexity" evidence="2">
    <location>
        <begin position="455"/>
        <end position="468"/>
    </location>
</feature>
<evidence type="ECO:0000256" key="2">
    <source>
        <dbReference type="SAM" id="MobiDB-lite"/>
    </source>
</evidence>
<reference evidence="5" key="1">
    <citation type="journal article" date="2016" name="Nature">
        <title>The genome of the seagrass Zostera marina reveals angiosperm adaptation to the sea.</title>
        <authorList>
            <person name="Olsen J.L."/>
            <person name="Rouze P."/>
            <person name="Verhelst B."/>
            <person name="Lin Y.-C."/>
            <person name="Bayer T."/>
            <person name="Collen J."/>
            <person name="Dattolo E."/>
            <person name="De Paoli E."/>
            <person name="Dittami S."/>
            <person name="Maumus F."/>
            <person name="Michel G."/>
            <person name="Kersting A."/>
            <person name="Lauritano C."/>
            <person name="Lohaus R."/>
            <person name="Toepel M."/>
            <person name="Tonon T."/>
            <person name="Vanneste K."/>
            <person name="Amirebrahimi M."/>
            <person name="Brakel J."/>
            <person name="Bostroem C."/>
            <person name="Chovatia M."/>
            <person name="Grimwood J."/>
            <person name="Jenkins J.W."/>
            <person name="Jueterbock A."/>
            <person name="Mraz A."/>
            <person name="Stam W.T."/>
            <person name="Tice H."/>
            <person name="Bornberg-Bauer E."/>
            <person name="Green P.J."/>
            <person name="Pearson G.A."/>
            <person name="Procaccini G."/>
            <person name="Duarte C.M."/>
            <person name="Schmutz J."/>
            <person name="Reusch T.B.H."/>
            <person name="Van de Peer Y."/>
        </authorList>
    </citation>
    <scope>NUCLEOTIDE SEQUENCE [LARGE SCALE GENOMIC DNA]</scope>
    <source>
        <strain evidence="5">cv. Finnish</strain>
    </source>
</reference>
<feature type="region of interest" description="Disordered" evidence="2">
    <location>
        <begin position="415"/>
        <end position="482"/>
    </location>
</feature>
<accession>A0A0K9NRR6</accession>
<feature type="region of interest" description="Disordered" evidence="2">
    <location>
        <begin position="154"/>
        <end position="177"/>
    </location>
</feature>
<dbReference type="PANTHER" id="PTHR31471">
    <property type="entry name" value="OS02G0116800 PROTEIN"/>
    <property type="match status" value="1"/>
</dbReference>
<gene>
    <name evidence="4" type="ORF">ZOSMA_68G00600</name>
</gene>
<comment type="caution">
    <text evidence="4">The sequence shown here is derived from an EMBL/GenBank/DDBJ whole genome shotgun (WGS) entry which is preliminary data.</text>
</comment>